<name>A0AAV1PC40_SCOSC</name>
<gene>
    <name evidence="2" type="ORF">FSCOSCO3_A030724</name>
</gene>
<evidence type="ECO:0000313" key="2">
    <source>
        <dbReference type="EMBL" id="CAK6969178.1"/>
    </source>
</evidence>
<comment type="caution">
    <text evidence="2">The sequence shown here is derived from an EMBL/GenBank/DDBJ whole genome shotgun (WGS) entry which is preliminary data.</text>
</comment>
<proteinExistence type="predicted"/>
<keyword evidence="3" id="KW-1185">Reference proteome</keyword>
<reference evidence="2 3" key="1">
    <citation type="submission" date="2024-01" db="EMBL/GenBank/DDBJ databases">
        <authorList>
            <person name="Alioto T."/>
            <person name="Alioto T."/>
            <person name="Gomez Garrido J."/>
        </authorList>
    </citation>
    <scope>NUCLEOTIDE SEQUENCE [LARGE SCALE GENOMIC DNA]</scope>
</reference>
<feature type="compositionally biased region" description="Basic and acidic residues" evidence="1">
    <location>
        <begin position="130"/>
        <end position="148"/>
    </location>
</feature>
<dbReference type="Proteomes" id="UP001314229">
    <property type="component" value="Unassembled WGS sequence"/>
</dbReference>
<feature type="region of interest" description="Disordered" evidence="1">
    <location>
        <begin position="130"/>
        <end position="159"/>
    </location>
</feature>
<dbReference type="AlphaFoldDB" id="A0AAV1PC40"/>
<sequence length="159" mass="17779">MPASSACEGHYAFLPPDGKEALDGNRALTSKASLAHRFLVLSGKKKSGYFPLNKSTTSIICIQRGWTGSRLSKYYVRPWWGAAGGSNESGLNVELGFCDSTRDNKAVRSYSQTDWRWMLRLRGGLPKHDDNTVYRDEKEAGREEKLENKPLSAPFHPLD</sequence>
<evidence type="ECO:0000313" key="3">
    <source>
        <dbReference type="Proteomes" id="UP001314229"/>
    </source>
</evidence>
<dbReference type="EMBL" id="CAWUFR010000131">
    <property type="protein sequence ID" value="CAK6969178.1"/>
    <property type="molecule type" value="Genomic_DNA"/>
</dbReference>
<protein>
    <submittedName>
        <fullName evidence="2">Uncharacterized protein</fullName>
    </submittedName>
</protein>
<organism evidence="2 3">
    <name type="scientific">Scomber scombrus</name>
    <name type="common">Atlantic mackerel</name>
    <name type="synonym">Scomber vernalis</name>
    <dbReference type="NCBI Taxonomy" id="13677"/>
    <lineage>
        <taxon>Eukaryota</taxon>
        <taxon>Metazoa</taxon>
        <taxon>Chordata</taxon>
        <taxon>Craniata</taxon>
        <taxon>Vertebrata</taxon>
        <taxon>Euteleostomi</taxon>
        <taxon>Actinopterygii</taxon>
        <taxon>Neopterygii</taxon>
        <taxon>Teleostei</taxon>
        <taxon>Neoteleostei</taxon>
        <taxon>Acanthomorphata</taxon>
        <taxon>Pelagiaria</taxon>
        <taxon>Scombriformes</taxon>
        <taxon>Scombridae</taxon>
        <taxon>Scomber</taxon>
    </lineage>
</organism>
<evidence type="ECO:0000256" key="1">
    <source>
        <dbReference type="SAM" id="MobiDB-lite"/>
    </source>
</evidence>
<accession>A0AAV1PC40</accession>